<dbReference type="InterPro" id="IPR011701">
    <property type="entry name" value="MFS"/>
</dbReference>
<proteinExistence type="inferred from homology"/>
<evidence type="ECO:0000313" key="5">
    <source>
        <dbReference type="EMBL" id="KAJ2685632.1"/>
    </source>
</evidence>
<evidence type="ECO:0000256" key="3">
    <source>
        <dbReference type="SAM" id="MobiDB-lite"/>
    </source>
</evidence>
<feature type="transmembrane region" description="Helical" evidence="4">
    <location>
        <begin position="99"/>
        <end position="121"/>
    </location>
</feature>
<feature type="transmembrane region" description="Helical" evidence="4">
    <location>
        <begin position="379"/>
        <end position="402"/>
    </location>
</feature>
<dbReference type="GO" id="GO:0016020">
    <property type="term" value="C:membrane"/>
    <property type="evidence" value="ECO:0007669"/>
    <property type="project" value="UniProtKB-SubCell"/>
</dbReference>
<evidence type="ECO:0000256" key="4">
    <source>
        <dbReference type="SAM" id="Phobius"/>
    </source>
</evidence>
<feature type="transmembrane region" description="Helical" evidence="4">
    <location>
        <begin position="351"/>
        <end position="373"/>
    </location>
</feature>
<evidence type="ECO:0000256" key="1">
    <source>
        <dbReference type="ARBA" id="ARBA00004141"/>
    </source>
</evidence>
<accession>A0A9W8GHP5</accession>
<feature type="transmembrane region" description="Helical" evidence="4">
    <location>
        <begin position="218"/>
        <end position="238"/>
    </location>
</feature>
<reference evidence="5" key="1">
    <citation type="submission" date="2022-07" db="EMBL/GenBank/DDBJ databases">
        <title>Phylogenomic reconstructions and comparative analyses of Kickxellomycotina fungi.</title>
        <authorList>
            <person name="Reynolds N.K."/>
            <person name="Stajich J.E."/>
            <person name="Barry K."/>
            <person name="Grigoriev I.V."/>
            <person name="Crous P."/>
            <person name="Smith M.E."/>
        </authorList>
    </citation>
    <scope>NUCLEOTIDE SEQUENCE</scope>
    <source>
        <strain evidence="5">CBS 109367</strain>
    </source>
</reference>
<dbReference type="PANTHER" id="PTHR11360:SF284">
    <property type="entry name" value="EG:103B4.3 PROTEIN-RELATED"/>
    <property type="match status" value="1"/>
</dbReference>
<sequence>MSLSVDDSRSTMREKPNSPDSPDVLEDKPVITSEHPPAAPKWWASKSLEHRPTDTPYAWTVVASGFFMLIFAMGCVNSYGSYQTYYHLHQFPNEPTSTLTWIGTLQFAVMNLFGIPSGILCERFDSRLVTFLGGLIMGLALVIASFCDSAVWKLMLTQGFMFGIGASLVYIPAVSMPAQWFTKRRALAVGVAASGTGIGGLWLTPATDHMISGLGTAWALRITGIIVFAVNSVASLFLRNRLVVQRREKIVDFSILRDSRFLLIFAGGICGTTAYFTPLFLLPSFAIEVSGKSNDFGTNLITIVNAASTIGRIATGQAAASFGNMNTLSACTLLASLSVLALWLPFQASGTLVACAIVYGMFSGGLISLIPVVTAELWGIQRIATIIGLLYVAYFTGAIWLAPRRQAL</sequence>
<feature type="transmembrane region" description="Helical" evidence="4">
    <location>
        <begin position="128"/>
        <end position="146"/>
    </location>
</feature>
<dbReference type="EMBL" id="JANBTX010000142">
    <property type="protein sequence ID" value="KAJ2685632.1"/>
    <property type="molecule type" value="Genomic_DNA"/>
</dbReference>
<dbReference type="InterPro" id="IPR050327">
    <property type="entry name" value="Proton-linked_MCT"/>
</dbReference>
<dbReference type="Proteomes" id="UP001151516">
    <property type="component" value="Unassembled WGS sequence"/>
</dbReference>
<dbReference type="OrthoDB" id="6509908at2759"/>
<dbReference type="Gene3D" id="1.20.1250.20">
    <property type="entry name" value="MFS general substrate transporter like domains"/>
    <property type="match status" value="2"/>
</dbReference>
<comment type="subcellular location">
    <subcellularLocation>
        <location evidence="1">Membrane</location>
        <topology evidence="1">Multi-pass membrane protein</topology>
    </subcellularLocation>
</comment>
<feature type="transmembrane region" description="Helical" evidence="4">
    <location>
        <begin position="152"/>
        <end position="174"/>
    </location>
</feature>
<organism evidence="5 6">
    <name type="scientific">Coemansia spiralis</name>
    <dbReference type="NCBI Taxonomy" id="417178"/>
    <lineage>
        <taxon>Eukaryota</taxon>
        <taxon>Fungi</taxon>
        <taxon>Fungi incertae sedis</taxon>
        <taxon>Zoopagomycota</taxon>
        <taxon>Kickxellomycotina</taxon>
        <taxon>Kickxellomycetes</taxon>
        <taxon>Kickxellales</taxon>
        <taxon>Kickxellaceae</taxon>
        <taxon>Coemansia</taxon>
    </lineage>
</organism>
<feature type="region of interest" description="Disordered" evidence="3">
    <location>
        <begin position="1"/>
        <end position="38"/>
    </location>
</feature>
<feature type="transmembrane region" description="Helical" evidence="4">
    <location>
        <begin position="259"/>
        <end position="281"/>
    </location>
</feature>
<evidence type="ECO:0000313" key="6">
    <source>
        <dbReference type="Proteomes" id="UP001151516"/>
    </source>
</evidence>
<dbReference type="SUPFAM" id="SSF103473">
    <property type="entry name" value="MFS general substrate transporter"/>
    <property type="match status" value="1"/>
</dbReference>
<dbReference type="InterPro" id="IPR036259">
    <property type="entry name" value="MFS_trans_sf"/>
</dbReference>
<feature type="transmembrane region" description="Helical" evidence="4">
    <location>
        <begin position="186"/>
        <end position="206"/>
    </location>
</feature>
<feature type="compositionally biased region" description="Basic and acidic residues" evidence="3">
    <location>
        <begin position="1"/>
        <end position="17"/>
    </location>
</feature>
<keyword evidence="4" id="KW-0472">Membrane</keyword>
<keyword evidence="4" id="KW-0812">Transmembrane</keyword>
<evidence type="ECO:0008006" key="7">
    <source>
        <dbReference type="Google" id="ProtNLM"/>
    </source>
</evidence>
<keyword evidence="4" id="KW-1133">Transmembrane helix</keyword>
<dbReference type="Pfam" id="PF07690">
    <property type="entry name" value="MFS_1"/>
    <property type="match status" value="1"/>
</dbReference>
<evidence type="ECO:0000256" key="2">
    <source>
        <dbReference type="ARBA" id="ARBA00006727"/>
    </source>
</evidence>
<comment type="similarity">
    <text evidence="2">Belongs to the major facilitator superfamily. Monocarboxylate porter (TC 2.A.1.13) family.</text>
</comment>
<name>A0A9W8GHP5_9FUNG</name>
<dbReference type="PANTHER" id="PTHR11360">
    <property type="entry name" value="MONOCARBOXYLATE TRANSPORTER"/>
    <property type="match status" value="1"/>
</dbReference>
<protein>
    <recommendedName>
        <fullName evidence="7">MFS general substrate transporter</fullName>
    </recommendedName>
</protein>
<comment type="caution">
    <text evidence="5">The sequence shown here is derived from an EMBL/GenBank/DDBJ whole genome shotgun (WGS) entry which is preliminary data.</text>
</comment>
<dbReference type="AlphaFoldDB" id="A0A9W8GHP5"/>
<feature type="transmembrane region" description="Helical" evidence="4">
    <location>
        <begin position="327"/>
        <end position="344"/>
    </location>
</feature>
<gene>
    <name evidence="5" type="ORF">IWW39_004150</name>
</gene>
<keyword evidence="6" id="KW-1185">Reference proteome</keyword>
<feature type="transmembrane region" description="Helical" evidence="4">
    <location>
        <begin position="57"/>
        <end position="79"/>
    </location>
</feature>
<dbReference type="GO" id="GO:0022857">
    <property type="term" value="F:transmembrane transporter activity"/>
    <property type="evidence" value="ECO:0007669"/>
    <property type="project" value="InterPro"/>
</dbReference>